<feature type="transmembrane region" description="Helical" evidence="1">
    <location>
        <begin position="91"/>
        <end position="111"/>
    </location>
</feature>
<comment type="caution">
    <text evidence="3">The sequence shown here is derived from an EMBL/GenBank/DDBJ whole genome shotgun (WGS) entry which is preliminary data.</text>
</comment>
<keyword evidence="1" id="KW-0812">Transmembrane</keyword>
<evidence type="ECO:0000256" key="1">
    <source>
        <dbReference type="SAM" id="Phobius"/>
    </source>
</evidence>
<dbReference type="RefSeq" id="WP_204654210.1">
    <property type="nucleotide sequence ID" value="NZ_JAFBFD010000022.1"/>
</dbReference>
<dbReference type="PANTHER" id="PTHR33507">
    <property type="entry name" value="INNER MEMBRANE PROTEIN YBBJ"/>
    <property type="match status" value="1"/>
</dbReference>
<sequence length="208" mass="22933">MEGLLLAAGFIGLVIALLSPWTKTGILLALTSFYFYLDVLAIEEWIPFALFTLGILLIIFEFLIPDFGFVGILGGILLFLGLYYTTGNFFWAIRDMSMAIISSAAVVIFLIRSQYATSRLSRFVLHTNLDVDNTIVMEENPLELVPGLSGVAQTPLRPSGKATFGKKDSPLYDVLSADGFIASGSFIVIEKIEGSKIWVRNLKMEGDY</sequence>
<accession>A0ABV9MWF9</accession>
<dbReference type="InterPro" id="IPR052165">
    <property type="entry name" value="Membrane_assoc_protease"/>
</dbReference>
<feature type="transmembrane region" description="Helical" evidence="1">
    <location>
        <begin position="34"/>
        <end position="60"/>
    </location>
</feature>
<proteinExistence type="predicted"/>
<keyword evidence="1" id="KW-0472">Membrane</keyword>
<reference evidence="4" key="1">
    <citation type="journal article" date="2019" name="Int. J. Syst. Evol. Microbiol.">
        <title>The Global Catalogue of Microorganisms (GCM) 10K type strain sequencing project: providing services to taxonomists for standard genome sequencing and annotation.</title>
        <authorList>
            <consortium name="The Broad Institute Genomics Platform"/>
            <consortium name="The Broad Institute Genome Sequencing Center for Infectious Disease"/>
            <person name="Wu L."/>
            <person name="Ma J."/>
        </authorList>
    </citation>
    <scope>NUCLEOTIDE SEQUENCE [LARGE SCALE GENOMIC DNA]</scope>
    <source>
        <strain evidence="4">CGMCC 1.19032</strain>
    </source>
</reference>
<protein>
    <submittedName>
        <fullName evidence="3">Hydrolase</fullName>
    </submittedName>
</protein>
<dbReference type="InterPro" id="IPR056739">
    <property type="entry name" value="NfeD_membrane"/>
</dbReference>
<dbReference type="Proteomes" id="UP001595969">
    <property type="component" value="Unassembled WGS sequence"/>
</dbReference>
<dbReference type="EMBL" id="JBHSGS010000022">
    <property type="protein sequence ID" value="MFC4718933.1"/>
    <property type="molecule type" value="Genomic_DNA"/>
</dbReference>
<keyword evidence="4" id="KW-1185">Reference proteome</keyword>
<evidence type="ECO:0000313" key="3">
    <source>
        <dbReference type="EMBL" id="MFC4718933.1"/>
    </source>
</evidence>
<evidence type="ECO:0000313" key="4">
    <source>
        <dbReference type="Proteomes" id="UP001595969"/>
    </source>
</evidence>
<dbReference type="Pfam" id="PF24961">
    <property type="entry name" value="NfeD_membrane"/>
    <property type="match status" value="1"/>
</dbReference>
<feature type="transmembrane region" description="Helical" evidence="1">
    <location>
        <begin position="67"/>
        <end position="85"/>
    </location>
</feature>
<name>A0ABV9MWF9_9ENTE</name>
<keyword evidence="3" id="KW-0378">Hydrolase</keyword>
<gene>
    <name evidence="3" type="ORF">ACFO5I_04220</name>
</gene>
<organism evidence="3 4">
    <name type="scientific">Enterococcus lemanii</name>
    <dbReference type="NCBI Taxonomy" id="1159752"/>
    <lineage>
        <taxon>Bacteria</taxon>
        <taxon>Bacillati</taxon>
        <taxon>Bacillota</taxon>
        <taxon>Bacilli</taxon>
        <taxon>Lactobacillales</taxon>
        <taxon>Enterococcaceae</taxon>
        <taxon>Enterococcus</taxon>
    </lineage>
</organism>
<feature type="domain" description="NfeD integral membrane" evidence="2">
    <location>
        <begin position="3"/>
        <end position="110"/>
    </location>
</feature>
<dbReference type="PANTHER" id="PTHR33507:SF3">
    <property type="entry name" value="INNER MEMBRANE PROTEIN YBBJ"/>
    <property type="match status" value="1"/>
</dbReference>
<evidence type="ECO:0000259" key="2">
    <source>
        <dbReference type="Pfam" id="PF24961"/>
    </source>
</evidence>
<keyword evidence="1" id="KW-1133">Transmembrane helix</keyword>
<dbReference type="GO" id="GO:0016787">
    <property type="term" value="F:hydrolase activity"/>
    <property type="evidence" value="ECO:0007669"/>
    <property type="project" value="UniProtKB-KW"/>
</dbReference>